<dbReference type="InterPro" id="IPR051217">
    <property type="entry name" value="Insect_Cuticle_Struc_Prot"/>
</dbReference>
<dbReference type="GO" id="GO:0005615">
    <property type="term" value="C:extracellular space"/>
    <property type="evidence" value="ECO:0007669"/>
    <property type="project" value="TreeGrafter"/>
</dbReference>
<evidence type="ECO:0000256" key="2">
    <source>
        <dbReference type="PROSITE-ProRule" id="PRU00497"/>
    </source>
</evidence>
<keyword evidence="3" id="KW-0732">Signal</keyword>
<dbReference type="VEuPathDB" id="VectorBase:LLOJ006538"/>
<dbReference type="GO" id="GO:0031012">
    <property type="term" value="C:extracellular matrix"/>
    <property type="evidence" value="ECO:0007669"/>
    <property type="project" value="TreeGrafter"/>
</dbReference>
<dbReference type="PROSITE" id="PS51155">
    <property type="entry name" value="CHIT_BIND_RR_2"/>
    <property type="match status" value="1"/>
</dbReference>
<dbReference type="PRINTS" id="PR00947">
    <property type="entry name" value="CUTICLE"/>
</dbReference>
<reference evidence="4" key="2">
    <citation type="journal article" date="2020" name="BMC">
        <title>Leishmania infection induces a limited differential gene expression in the sand fly midgut.</title>
        <authorList>
            <person name="Coutinho-Abreu I.V."/>
            <person name="Serafim T.D."/>
            <person name="Meneses C."/>
            <person name="Kamhawi S."/>
            <person name="Oliveira F."/>
            <person name="Valenzuela J.G."/>
        </authorList>
    </citation>
    <scope>NUCLEOTIDE SEQUENCE</scope>
    <source>
        <strain evidence="4">Jacobina</strain>
        <tissue evidence="4">Midgut</tissue>
    </source>
</reference>
<dbReference type="Proteomes" id="UP000092461">
    <property type="component" value="Unassembled WGS sequence"/>
</dbReference>
<evidence type="ECO:0000313" key="5">
    <source>
        <dbReference type="EnsemblMetazoa" id="LLOJ006538-PA"/>
    </source>
</evidence>
<evidence type="ECO:0000313" key="4">
    <source>
        <dbReference type="EMBL" id="MBC1173832.1"/>
    </source>
</evidence>
<organism evidence="5 6">
    <name type="scientific">Lutzomyia longipalpis</name>
    <name type="common">Sand fly</name>
    <dbReference type="NCBI Taxonomy" id="7200"/>
    <lineage>
        <taxon>Eukaryota</taxon>
        <taxon>Metazoa</taxon>
        <taxon>Ecdysozoa</taxon>
        <taxon>Arthropoda</taxon>
        <taxon>Hexapoda</taxon>
        <taxon>Insecta</taxon>
        <taxon>Pterygota</taxon>
        <taxon>Neoptera</taxon>
        <taxon>Endopterygota</taxon>
        <taxon>Diptera</taxon>
        <taxon>Nematocera</taxon>
        <taxon>Psychodoidea</taxon>
        <taxon>Psychodidae</taxon>
        <taxon>Lutzomyia</taxon>
        <taxon>Lutzomyia</taxon>
    </lineage>
</organism>
<evidence type="ECO:0000313" key="6">
    <source>
        <dbReference type="Proteomes" id="UP000092461"/>
    </source>
</evidence>
<feature type="chain" id="PRO_5044555416" evidence="3">
    <location>
        <begin position="18"/>
        <end position="280"/>
    </location>
</feature>
<sequence length="280" mass="29092">MFSKFVPVFAFLAVAHCRPGLQQVYQAPALLKAAPAAIIQPAPLLTEPALLARKEIYAYDANPQYNFAYDVKDALTGDYKSQQEILEGGVVKGQYSLLEADGRQRIVNYYADPINGFNADVKYAGAAIAAPQPALVKTIAAPAILKTSYAPAYAAPAAIAAPALIKTAPAAISAPALAPALIKTAPALAPTLIKAAPAISYAQTLTPALTTYTKNLAPAYAPALAPAYAPALTTYQKTLAPALAPAYAPALAPALTTYTKTLAPAYATALPYVATSIVKY</sequence>
<dbReference type="InterPro" id="IPR000618">
    <property type="entry name" value="Insect_cuticle"/>
</dbReference>
<evidence type="ECO:0000256" key="3">
    <source>
        <dbReference type="SAM" id="SignalP"/>
    </source>
</evidence>
<accession>A0A1B0CP65</accession>
<reference evidence="5" key="3">
    <citation type="submission" date="2020-05" db="UniProtKB">
        <authorList>
            <consortium name="EnsemblMetazoa"/>
        </authorList>
    </citation>
    <scope>IDENTIFICATION</scope>
    <source>
        <strain evidence="5">Jacobina</strain>
    </source>
</reference>
<dbReference type="GO" id="GO:0042302">
    <property type="term" value="F:structural constituent of cuticle"/>
    <property type="evidence" value="ECO:0007669"/>
    <property type="project" value="UniProtKB-UniRule"/>
</dbReference>
<evidence type="ECO:0000256" key="1">
    <source>
        <dbReference type="ARBA" id="ARBA00022460"/>
    </source>
</evidence>
<dbReference type="InterPro" id="IPR031311">
    <property type="entry name" value="CHIT_BIND_RR_consensus"/>
</dbReference>
<dbReference type="EnsemblMetazoa" id="LLOJ006538-RA">
    <property type="protein sequence ID" value="LLOJ006538-PA"/>
    <property type="gene ID" value="LLOJ006538"/>
</dbReference>
<reference evidence="6" key="1">
    <citation type="submission" date="2012-05" db="EMBL/GenBank/DDBJ databases">
        <title>Whole Genome Assembly of Lutzomyia longipalpis.</title>
        <authorList>
            <person name="Richards S."/>
            <person name="Qu C."/>
            <person name="Dillon R."/>
            <person name="Worley K."/>
            <person name="Scherer S."/>
            <person name="Batterton M."/>
            <person name="Taylor A."/>
            <person name="Hawes A."/>
            <person name="Hernandez B."/>
            <person name="Kovar C."/>
            <person name="Mandapat C."/>
            <person name="Pham C."/>
            <person name="Qu C."/>
            <person name="Jing C."/>
            <person name="Bess C."/>
            <person name="Bandaranaike D."/>
            <person name="Ngo D."/>
            <person name="Ongeri F."/>
            <person name="Arias F."/>
            <person name="Lara F."/>
            <person name="Weissenberger G."/>
            <person name="Kamau G."/>
            <person name="Han H."/>
            <person name="Shen H."/>
            <person name="Dinh H."/>
            <person name="Khalil I."/>
            <person name="Jones J."/>
            <person name="Shafer J."/>
            <person name="Jayaseelan J."/>
            <person name="Quiroz J."/>
            <person name="Blankenburg K."/>
            <person name="Nguyen L."/>
            <person name="Jackson L."/>
            <person name="Francisco L."/>
            <person name="Tang L.-Y."/>
            <person name="Pu L.-L."/>
            <person name="Perales L."/>
            <person name="Lorensuhewa L."/>
            <person name="Munidasa M."/>
            <person name="Coyle M."/>
            <person name="Taylor M."/>
            <person name="Puazo M."/>
            <person name="Firestine M."/>
            <person name="Scheel M."/>
            <person name="Javaid M."/>
            <person name="Wang M."/>
            <person name="Li M."/>
            <person name="Tabassum N."/>
            <person name="Saada N."/>
            <person name="Osuji N."/>
            <person name="Aqrawi P."/>
            <person name="Fu Q."/>
            <person name="Thornton R."/>
            <person name="Raj R."/>
            <person name="Goodspeed R."/>
            <person name="Mata R."/>
            <person name="Najjar R."/>
            <person name="Gubbala S."/>
            <person name="Lee S."/>
            <person name="Denson S."/>
            <person name="Patil S."/>
            <person name="Macmil S."/>
            <person name="Qi S."/>
            <person name="Matskevitch T."/>
            <person name="Palculict T."/>
            <person name="Mathew T."/>
            <person name="Vee V."/>
            <person name="Velamala V."/>
            <person name="Korchina V."/>
            <person name="Cai W."/>
            <person name="Liu W."/>
            <person name="Dai W."/>
            <person name="Zou X."/>
            <person name="Zhu Y."/>
            <person name="Zhang Y."/>
            <person name="Wu Y.-Q."/>
            <person name="Xin Y."/>
            <person name="Nazarath L."/>
            <person name="Kovar C."/>
            <person name="Han Y."/>
            <person name="Muzny D."/>
            <person name="Gibbs R."/>
        </authorList>
    </citation>
    <scope>NUCLEOTIDE SEQUENCE [LARGE SCALE GENOMIC DNA]</scope>
    <source>
        <strain evidence="6">Jacobina</strain>
    </source>
</reference>
<dbReference type="PANTHER" id="PTHR12236:SF75">
    <property type="entry name" value="CUTICULAR PROTEIN 62BB, ISOFORM A"/>
    <property type="match status" value="1"/>
</dbReference>
<dbReference type="PANTHER" id="PTHR12236">
    <property type="entry name" value="STRUCTURAL CONTITUENT OF CUTICLE"/>
    <property type="match status" value="1"/>
</dbReference>
<dbReference type="Pfam" id="PF00379">
    <property type="entry name" value="Chitin_bind_4"/>
    <property type="match status" value="1"/>
</dbReference>
<dbReference type="EMBL" id="AJWK01021468">
    <property type="status" value="NOT_ANNOTATED_CDS"/>
    <property type="molecule type" value="Genomic_DNA"/>
</dbReference>
<name>A0A1B0CP65_LUTLO</name>
<keyword evidence="6" id="KW-1185">Reference proteome</keyword>
<dbReference type="EMBL" id="GITU01005129">
    <property type="protein sequence ID" value="MBC1173832.1"/>
    <property type="molecule type" value="Transcribed_RNA"/>
</dbReference>
<dbReference type="VEuPathDB" id="VectorBase:LLONM1_001405"/>
<proteinExistence type="predicted"/>
<feature type="signal peptide" evidence="3">
    <location>
        <begin position="1"/>
        <end position="17"/>
    </location>
</feature>
<dbReference type="AlphaFoldDB" id="A0A1B0CP65"/>
<keyword evidence="1 2" id="KW-0193">Cuticle</keyword>
<protein>
    <submittedName>
        <fullName evidence="4">Putative larval cuticle protein a3a</fullName>
    </submittedName>
</protein>
<dbReference type="PROSITE" id="PS00233">
    <property type="entry name" value="CHIT_BIND_RR_1"/>
    <property type="match status" value="1"/>
</dbReference>